<protein>
    <submittedName>
        <fullName evidence="1">Uncharacterized protein</fullName>
    </submittedName>
</protein>
<organism evidence="1 2">
    <name type="scientific">Novosphingobium resinovorum</name>
    <dbReference type="NCBI Taxonomy" id="158500"/>
    <lineage>
        <taxon>Bacteria</taxon>
        <taxon>Pseudomonadati</taxon>
        <taxon>Pseudomonadota</taxon>
        <taxon>Alphaproteobacteria</taxon>
        <taxon>Sphingomonadales</taxon>
        <taxon>Sphingomonadaceae</taxon>
        <taxon>Novosphingobium</taxon>
    </lineage>
</organism>
<dbReference type="Proteomes" id="UP000094626">
    <property type="component" value="Plasmid pSA1"/>
</dbReference>
<reference evidence="2" key="1">
    <citation type="journal article" date="2017" name="J. Biotechnol.">
        <title>Complete genome sequence of Novosphingobium resinovorum SA1, a versatile xenobiotic-degrading bacterium capable of utilizing sulfanilic acid.</title>
        <authorList>
            <person name="Hegedus B."/>
            <person name="Kos P.B."/>
            <person name="Balint B."/>
            <person name="Maroti G."/>
            <person name="Gan H.M."/>
            <person name="Perei K."/>
            <person name="Rakhely G."/>
        </authorList>
    </citation>
    <scope>NUCLEOTIDE SEQUENCE [LARGE SCALE GENOMIC DNA]</scope>
    <source>
        <strain evidence="2">SA1</strain>
    </source>
</reference>
<gene>
    <name evidence="1" type="ORF">BES08_24450</name>
</gene>
<dbReference type="EMBL" id="CP017076">
    <property type="protein sequence ID" value="AOR79900.1"/>
    <property type="molecule type" value="Genomic_DNA"/>
</dbReference>
<sequence length="142" mass="15294">MASGLGLVIGYHPMDVFSEAASSSNGVIEVDFLRGCIVRGEASDNLKAAAARFAEVLPKFCQQNGAQVADFESLSAVFDANALEPRVFLTVSDQNGHRSTTDYMGLPLKRVRVLDELGRIRRKPRREAAATTAFGADSSDTE</sequence>
<dbReference type="KEGG" id="nre:BES08_24450"/>
<keyword evidence="1" id="KW-0614">Plasmid</keyword>
<proteinExistence type="predicted"/>
<keyword evidence="2" id="KW-1185">Reference proteome</keyword>
<accession>A0A1D8ACS1</accession>
<evidence type="ECO:0000313" key="2">
    <source>
        <dbReference type="Proteomes" id="UP000094626"/>
    </source>
</evidence>
<dbReference type="AlphaFoldDB" id="A0A1D8ACS1"/>
<evidence type="ECO:0000313" key="1">
    <source>
        <dbReference type="EMBL" id="AOR79900.1"/>
    </source>
</evidence>
<geneLocation type="plasmid" evidence="1 2">
    <name>pSA1</name>
</geneLocation>
<name>A0A1D8ACS1_9SPHN</name>